<dbReference type="CDD" id="cd00305">
    <property type="entry name" value="Cu-Zn_Superoxide_Dismutase"/>
    <property type="match status" value="1"/>
</dbReference>
<dbReference type="InterPro" id="IPR024134">
    <property type="entry name" value="SOD_Cu/Zn_/chaperone"/>
</dbReference>
<dbReference type="EC" id="1.15.1.1" evidence="2"/>
<evidence type="ECO:0000313" key="5">
    <source>
        <dbReference type="EMBL" id="MBH0238369.1"/>
    </source>
</evidence>
<dbReference type="Pfam" id="PF00080">
    <property type="entry name" value="Sod_Cu"/>
    <property type="match status" value="1"/>
</dbReference>
<dbReference type="AlphaFoldDB" id="A0A931I2Q3"/>
<keyword evidence="2" id="KW-0479">Metal-binding</keyword>
<accession>A0A931I2Q3</accession>
<dbReference type="PRINTS" id="PR00068">
    <property type="entry name" value="CUZNDISMTASE"/>
</dbReference>
<feature type="signal peptide" evidence="3">
    <location>
        <begin position="1"/>
        <end position="20"/>
    </location>
</feature>
<dbReference type="PANTHER" id="PTHR10003">
    <property type="entry name" value="SUPEROXIDE DISMUTASE CU-ZN -RELATED"/>
    <property type="match status" value="1"/>
</dbReference>
<dbReference type="SUPFAM" id="SSF49329">
    <property type="entry name" value="Cu,Zn superoxide dismutase-like"/>
    <property type="match status" value="1"/>
</dbReference>
<keyword evidence="3" id="KW-0732">Signal</keyword>
<comment type="catalytic activity">
    <reaction evidence="2">
        <text>2 superoxide + 2 H(+) = H2O2 + O2</text>
        <dbReference type="Rhea" id="RHEA:20696"/>
        <dbReference type="ChEBI" id="CHEBI:15378"/>
        <dbReference type="ChEBI" id="CHEBI:15379"/>
        <dbReference type="ChEBI" id="CHEBI:16240"/>
        <dbReference type="ChEBI" id="CHEBI:18421"/>
        <dbReference type="EC" id="1.15.1.1"/>
    </reaction>
</comment>
<keyword evidence="2" id="KW-0186">Copper</keyword>
<dbReference type="InterPro" id="IPR018152">
    <property type="entry name" value="SOD_Cu/Zn_BS"/>
</dbReference>
<evidence type="ECO:0000313" key="6">
    <source>
        <dbReference type="Proteomes" id="UP000631694"/>
    </source>
</evidence>
<keyword evidence="2" id="KW-0560">Oxidoreductase</keyword>
<proteinExistence type="inferred from homology"/>
<comment type="caution">
    <text evidence="5">The sequence shown here is derived from an EMBL/GenBank/DDBJ whole genome shotgun (WGS) entry which is preliminary data.</text>
</comment>
<comment type="similarity">
    <text evidence="1 2">Belongs to the Cu-Zn superoxide dismutase family.</text>
</comment>
<dbReference type="InterPro" id="IPR036423">
    <property type="entry name" value="SOD-like_Cu/Zn_dom_sf"/>
</dbReference>
<dbReference type="GO" id="GO:0004784">
    <property type="term" value="F:superoxide dismutase activity"/>
    <property type="evidence" value="ECO:0007669"/>
    <property type="project" value="UniProtKB-EC"/>
</dbReference>
<dbReference type="Gene3D" id="2.60.40.200">
    <property type="entry name" value="Superoxide dismutase, copper/zinc binding domain"/>
    <property type="match status" value="1"/>
</dbReference>
<evidence type="ECO:0000256" key="1">
    <source>
        <dbReference type="ARBA" id="ARBA00010457"/>
    </source>
</evidence>
<feature type="domain" description="Superoxide dismutase copper/zinc binding" evidence="4">
    <location>
        <begin position="42"/>
        <end position="173"/>
    </location>
</feature>
<organism evidence="5 6">
    <name type="scientific">Methylobrevis albus</name>
    <dbReference type="NCBI Taxonomy" id="2793297"/>
    <lineage>
        <taxon>Bacteria</taxon>
        <taxon>Pseudomonadati</taxon>
        <taxon>Pseudomonadota</taxon>
        <taxon>Alphaproteobacteria</taxon>
        <taxon>Hyphomicrobiales</taxon>
        <taxon>Pleomorphomonadaceae</taxon>
        <taxon>Methylobrevis</taxon>
    </lineage>
</organism>
<keyword evidence="2" id="KW-0862">Zinc</keyword>
<evidence type="ECO:0000256" key="3">
    <source>
        <dbReference type="SAM" id="SignalP"/>
    </source>
</evidence>
<feature type="chain" id="PRO_5037626272" description="Superoxide dismutase [Cu-Zn]" evidence="3">
    <location>
        <begin position="21"/>
        <end position="174"/>
    </location>
</feature>
<protein>
    <recommendedName>
        <fullName evidence="2">Superoxide dismutase [Cu-Zn]</fullName>
        <ecNumber evidence="2">1.15.1.1</ecNumber>
    </recommendedName>
</protein>
<name>A0A931I2Q3_9HYPH</name>
<reference evidence="5" key="1">
    <citation type="submission" date="2020-12" db="EMBL/GenBank/DDBJ databases">
        <title>Methylobrevis albus sp. nov., isolated from fresh water lack sediment.</title>
        <authorList>
            <person name="Zou Q."/>
        </authorList>
    </citation>
    <scope>NUCLEOTIDE SEQUENCE</scope>
    <source>
        <strain evidence="5">L22</strain>
    </source>
</reference>
<comment type="cofactor">
    <cofactor evidence="2">
        <name>Cu cation</name>
        <dbReference type="ChEBI" id="CHEBI:23378"/>
    </cofactor>
    <text evidence="2">Binds 1 copper ion per subunit.</text>
</comment>
<dbReference type="RefSeq" id="WP_197311448.1">
    <property type="nucleotide sequence ID" value="NZ_JADZLT010000050.1"/>
</dbReference>
<keyword evidence="6" id="KW-1185">Reference proteome</keyword>
<evidence type="ECO:0000259" key="4">
    <source>
        <dbReference type="Pfam" id="PF00080"/>
    </source>
</evidence>
<dbReference type="InterPro" id="IPR001424">
    <property type="entry name" value="SOD_Cu_Zn_dom"/>
</dbReference>
<dbReference type="EMBL" id="JADZLT010000050">
    <property type="protein sequence ID" value="MBH0238369.1"/>
    <property type="molecule type" value="Genomic_DNA"/>
</dbReference>
<dbReference type="GO" id="GO:0005507">
    <property type="term" value="F:copper ion binding"/>
    <property type="evidence" value="ECO:0007669"/>
    <property type="project" value="InterPro"/>
</dbReference>
<evidence type="ECO:0000256" key="2">
    <source>
        <dbReference type="RuleBase" id="RU000393"/>
    </source>
</evidence>
<comment type="cofactor">
    <cofactor evidence="2">
        <name>Zn(2+)</name>
        <dbReference type="ChEBI" id="CHEBI:29105"/>
    </cofactor>
    <text evidence="2">Binds 1 zinc ion per subunit.</text>
</comment>
<sequence length="174" mass="17550">MTRTALTFFAAVLLSGSALAQDAEETQATRSASFVDAGGQANGTAEITAAAAGGVLIKLEVTGLPAGQWVAFHVHETGQCDHATGHESAGGHFNPGGAEHGYQSANGPHAGDMPNQYVGADGALRAEVHNAAVTLDDGETAIAGRALMIHAKPDDYSSQPSGDAGDRLACGVIE</sequence>
<comment type="function">
    <text evidence="2">Destroys radicals which are normally produced within the cells and which are toxic to biological systems.</text>
</comment>
<dbReference type="PROSITE" id="PS00332">
    <property type="entry name" value="SOD_CU_ZN_2"/>
    <property type="match status" value="1"/>
</dbReference>
<dbReference type="Proteomes" id="UP000631694">
    <property type="component" value="Unassembled WGS sequence"/>
</dbReference>
<gene>
    <name evidence="5" type="ORF">I5731_11080</name>
</gene>